<evidence type="ECO:0000256" key="3">
    <source>
        <dbReference type="ARBA" id="ARBA00022692"/>
    </source>
</evidence>
<dbReference type="EMBL" id="JAWDID010000006">
    <property type="protein sequence ID" value="MDU0339422.1"/>
    <property type="molecule type" value="Genomic_DNA"/>
</dbReference>
<feature type="transmembrane region" description="Helical" evidence="6">
    <location>
        <begin position="52"/>
        <end position="75"/>
    </location>
</feature>
<dbReference type="Proteomes" id="UP001254257">
    <property type="component" value="Unassembled WGS sequence"/>
</dbReference>
<dbReference type="Pfam" id="PF07690">
    <property type="entry name" value="MFS_1"/>
    <property type="match status" value="1"/>
</dbReference>
<evidence type="ECO:0000256" key="6">
    <source>
        <dbReference type="SAM" id="Phobius"/>
    </source>
</evidence>
<gene>
    <name evidence="8" type="ORF">RKE40_06005</name>
</gene>
<accession>A0ABU3S3U8</accession>
<protein>
    <submittedName>
        <fullName evidence="8">MFS transporter</fullName>
    </submittedName>
</protein>
<dbReference type="PROSITE" id="PS50850">
    <property type="entry name" value="MFS"/>
    <property type="match status" value="1"/>
</dbReference>
<keyword evidence="4 6" id="KW-1133">Transmembrane helix</keyword>
<evidence type="ECO:0000313" key="8">
    <source>
        <dbReference type="EMBL" id="MDU0339422.1"/>
    </source>
</evidence>
<evidence type="ECO:0000256" key="5">
    <source>
        <dbReference type="ARBA" id="ARBA00023136"/>
    </source>
</evidence>
<dbReference type="CDD" id="cd06173">
    <property type="entry name" value="MFS_MefA_like"/>
    <property type="match status" value="1"/>
</dbReference>
<feature type="transmembrane region" description="Helical" evidence="6">
    <location>
        <begin position="227"/>
        <end position="250"/>
    </location>
</feature>
<evidence type="ECO:0000256" key="4">
    <source>
        <dbReference type="ARBA" id="ARBA00022989"/>
    </source>
</evidence>
<feature type="transmembrane region" description="Helical" evidence="6">
    <location>
        <begin position="154"/>
        <end position="169"/>
    </location>
</feature>
<sequence>MNPATPMHQNAPMTSPLFLVLLLTGVAAQFADKLALDTITLAATEAGASARFVGLLVAAQSAAWLLVSLPAGVLADRIAPRSLILLGGLLMAAGSAVGAALLAAGLIGSALALSTFVAAAGPVVIALSVFVLMPRAATLALLPRANSRLELGRASFNLIAPLIAGWAVARGTGWYGLAACSAAGLVVIAAALRLPAEAVPAQPRQKLHRAIAEGGAFVARHPYLRPIALCAIGWNLAFFAFMALLAPYALRVLMLDPKAVGLASSIYGAGAVAAALAGAWLIARLPTGALLVFGPAVSLLGALAVALAPPGLGWPALALAFFLFGFGPILWFITQTTLRQAVTPQPLLGRVSATITTAMYGMRPLGALAGGLAGERFGLETAIWLPVGLFALSTLAILASQMPRLKTMPVGELSPG</sequence>
<dbReference type="RefSeq" id="WP_316017329.1">
    <property type="nucleotide sequence ID" value="NZ_JAWDID010000006.1"/>
</dbReference>
<name>A0ABU3S3U8_9HYPH</name>
<feature type="transmembrane region" description="Helical" evidence="6">
    <location>
        <begin position="175"/>
        <end position="196"/>
    </location>
</feature>
<feature type="transmembrane region" description="Helical" evidence="6">
    <location>
        <begin position="382"/>
        <end position="399"/>
    </location>
</feature>
<dbReference type="InterPro" id="IPR036259">
    <property type="entry name" value="MFS_trans_sf"/>
</dbReference>
<dbReference type="PANTHER" id="PTHR23513">
    <property type="entry name" value="INTEGRAL MEMBRANE EFFLUX PROTEIN-RELATED"/>
    <property type="match status" value="1"/>
</dbReference>
<feature type="transmembrane region" description="Helical" evidence="6">
    <location>
        <begin position="110"/>
        <end position="133"/>
    </location>
</feature>
<feature type="transmembrane region" description="Helical" evidence="6">
    <location>
        <begin position="314"/>
        <end position="334"/>
    </location>
</feature>
<evidence type="ECO:0000259" key="7">
    <source>
        <dbReference type="PROSITE" id="PS50850"/>
    </source>
</evidence>
<dbReference type="PANTHER" id="PTHR23513:SF6">
    <property type="entry name" value="MAJOR FACILITATOR SUPERFAMILY ASSOCIATED DOMAIN-CONTAINING PROTEIN"/>
    <property type="match status" value="1"/>
</dbReference>
<feature type="transmembrane region" description="Helical" evidence="6">
    <location>
        <begin position="82"/>
        <end position="104"/>
    </location>
</feature>
<feature type="transmembrane region" description="Helical" evidence="6">
    <location>
        <begin position="262"/>
        <end position="282"/>
    </location>
</feature>
<dbReference type="InterPro" id="IPR011701">
    <property type="entry name" value="MFS"/>
</dbReference>
<keyword evidence="3 6" id="KW-0812">Transmembrane</keyword>
<dbReference type="Gene3D" id="1.20.1250.20">
    <property type="entry name" value="MFS general substrate transporter like domains"/>
    <property type="match status" value="1"/>
</dbReference>
<dbReference type="InterPro" id="IPR020846">
    <property type="entry name" value="MFS_dom"/>
</dbReference>
<reference evidence="8 9" key="1">
    <citation type="submission" date="2023-09" db="EMBL/GenBank/DDBJ databases">
        <title>Whole genome shotgun sequencing (WGS) of Bosea sp. ZW T0_25, isolated from stored onions (Allium cepa).</title>
        <authorList>
            <person name="Stoll D.A."/>
            <person name="Huch M."/>
        </authorList>
    </citation>
    <scope>NUCLEOTIDE SEQUENCE [LARGE SCALE GENOMIC DNA]</scope>
    <source>
        <strain evidence="8 9">ZW T0_25</strain>
    </source>
</reference>
<keyword evidence="5 6" id="KW-0472">Membrane</keyword>
<evidence type="ECO:0000256" key="1">
    <source>
        <dbReference type="ARBA" id="ARBA00004651"/>
    </source>
</evidence>
<evidence type="ECO:0000313" key="9">
    <source>
        <dbReference type="Proteomes" id="UP001254257"/>
    </source>
</evidence>
<comment type="caution">
    <text evidence="8">The sequence shown here is derived from an EMBL/GenBank/DDBJ whole genome shotgun (WGS) entry which is preliminary data.</text>
</comment>
<feature type="transmembrane region" description="Helical" evidence="6">
    <location>
        <begin position="289"/>
        <end position="308"/>
    </location>
</feature>
<keyword evidence="2" id="KW-1003">Cell membrane</keyword>
<keyword evidence="9" id="KW-1185">Reference proteome</keyword>
<feature type="transmembrane region" description="Helical" evidence="6">
    <location>
        <begin position="346"/>
        <end position="362"/>
    </location>
</feature>
<comment type="subcellular location">
    <subcellularLocation>
        <location evidence="1">Cell membrane</location>
        <topology evidence="1">Multi-pass membrane protein</topology>
    </subcellularLocation>
</comment>
<organism evidence="8 9">
    <name type="scientific">Bosea rubneri</name>
    <dbReference type="NCBI Taxonomy" id="3075434"/>
    <lineage>
        <taxon>Bacteria</taxon>
        <taxon>Pseudomonadati</taxon>
        <taxon>Pseudomonadota</taxon>
        <taxon>Alphaproteobacteria</taxon>
        <taxon>Hyphomicrobiales</taxon>
        <taxon>Boseaceae</taxon>
        <taxon>Bosea</taxon>
    </lineage>
</organism>
<evidence type="ECO:0000256" key="2">
    <source>
        <dbReference type="ARBA" id="ARBA00022475"/>
    </source>
</evidence>
<feature type="domain" description="Major facilitator superfamily (MFS) profile" evidence="7">
    <location>
        <begin position="17"/>
        <end position="406"/>
    </location>
</feature>
<dbReference type="SUPFAM" id="SSF103473">
    <property type="entry name" value="MFS general substrate transporter"/>
    <property type="match status" value="1"/>
</dbReference>
<proteinExistence type="predicted"/>